<feature type="transmembrane region" description="Helical" evidence="1">
    <location>
        <begin position="119"/>
        <end position="137"/>
    </location>
</feature>
<dbReference type="Pfam" id="PF00892">
    <property type="entry name" value="EamA"/>
    <property type="match status" value="2"/>
</dbReference>
<feature type="transmembrane region" description="Helical" evidence="1">
    <location>
        <begin position="12"/>
        <end position="31"/>
    </location>
</feature>
<proteinExistence type="predicted"/>
<evidence type="ECO:0000313" key="4">
    <source>
        <dbReference type="Proteomes" id="UP000199321"/>
    </source>
</evidence>
<feature type="transmembrane region" description="Helical" evidence="1">
    <location>
        <begin position="37"/>
        <end position="54"/>
    </location>
</feature>
<feature type="transmembrane region" description="Helical" evidence="1">
    <location>
        <begin position="238"/>
        <end position="257"/>
    </location>
</feature>
<protein>
    <submittedName>
        <fullName evidence="3">EamA domain-containing membrane protein RarD</fullName>
    </submittedName>
</protein>
<feature type="domain" description="EamA" evidence="2">
    <location>
        <begin position="145"/>
        <end position="281"/>
    </location>
</feature>
<dbReference type="SUPFAM" id="SSF103481">
    <property type="entry name" value="Multidrug resistance efflux transporter EmrE"/>
    <property type="match status" value="2"/>
</dbReference>
<feature type="domain" description="EamA" evidence="2">
    <location>
        <begin position="15"/>
        <end position="137"/>
    </location>
</feature>
<feature type="transmembrane region" description="Helical" evidence="1">
    <location>
        <begin position="210"/>
        <end position="231"/>
    </location>
</feature>
<feature type="transmembrane region" description="Helical" evidence="1">
    <location>
        <begin position="269"/>
        <end position="286"/>
    </location>
</feature>
<dbReference type="OrthoDB" id="9150437at2"/>
<dbReference type="RefSeq" id="WP_093145419.1">
    <property type="nucleotide sequence ID" value="NZ_BMWO01000014.1"/>
</dbReference>
<dbReference type="GO" id="GO:0016020">
    <property type="term" value="C:membrane"/>
    <property type="evidence" value="ECO:0007669"/>
    <property type="project" value="InterPro"/>
</dbReference>
<evidence type="ECO:0000313" key="3">
    <source>
        <dbReference type="EMBL" id="SDF22853.1"/>
    </source>
</evidence>
<dbReference type="STRING" id="227084.SAMN05421855_1118"/>
<dbReference type="PANTHER" id="PTHR22911">
    <property type="entry name" value="ACYL-MALONYL CONDENSING ENZYME-RELATED"/>
    <property type="match status" value="1"/>
</dbReference>
<feature type="transmembrane region" description="Helical" evidence="1">
    <location>
        <begin position="93"/>
        <end position="112"/>
    </location>
</feature>
<sequence>MQNDKLLNYLHLHFIVFIWGFTAVLGALISIEAIPLVWYRMLLASGFMFLFIVYKKENLRFPKKVLGGFFFAGLVIALHWLAFFGAIKVSNVSVTLAIMSTGALFASLLEPILYKRKVIWYEVFFGLIVVAGLYVIFNVESEHVWGIVLALCSSFLGALFSVINGKFALSYKASVISFYEIFFGMVCISIYLAFSGSFDSSFFQLTTNDWLFLVLLASVCTAYAFIASVHVMKWISPYTVMLTTNMEPVYGILLALLILGDSENMSPQFYFGAAIILVTVIANGIIKTSIERKKRRLPNT</sequence>
<feature type="transmembrane region" description="Helical" evidence="1">
    <location>
        <begin position="66"/>
        <end position="87"/>
    </location>
</feature>
<gene>
    <name evidence="3" type="ORF">SAMN05421855_1118</name>
</gene>
<keyword evidence="4" id="KW-1185">Reference proteome</keyword>
<keyword evidence="1" id="KW-0812">Transmembrane</keyword>
<accession>A0A1G7JD94</accession>
<reference evidence="3 4" key="1">
    <citation type="submission" date="2016-10" db="EMBL/GenBank/DDBJ databases">
        <authorList>
            <person name="de Groot N.N."/>
        </authorList>
    </citation>
    <scope>NUCLEOTIDE SEQUENCE [LARGE SCALE GENOMIC DNA]</scope>
    <source>
        <strain evidence="3 4">DSM 16195</strain>
    </source>
</reference>
<feature type="transmembrane region" description="Helical" evidence="1">
    <location>
        <begin position="175"/>
        <end position="198"/>
    </location>
</feature>
<dbReference type="Proteomes" id="UP000199321">
    <property type="component" value="Unassembled WGS sequence"/>
</dbReference>
<dbReference type="EMBL" id="FNBA01000011">
    <property type="protein sequence ID" value="SDF22853.1"/>
    <property type="molecule type" value="Genomic_DNA"/>
</dbReference>
<name>A0A1G7JD94_9FLAO</name>
<feature type="transmembrane region" description="Helical" evidence="1">
    <location>
        <begin position="143"/>
        <end position="163"/>
    </location>
</feature>
<evidence type="ECO:0000256" key="1">
    <source>
        <dbReference type="SAM" id="Phobius"/>
    </source>
</evidence>
<dbReference type="InterPro" id="IPR000620">
    <property type="entry name" value="EamA_dom"/>
</dbReference>
<organism evidence="3 4">
    <name type="scientific">Ulvibacter litoralis</name>
    <dbReference type="NCBI Taxonomy" id="227084"/>
    <lineage>
        <taxon>Bacteria</taxon>
        <taxon>Pseudomonadati</taxon>
        <taxon>Bacteroidota</taxon>
        <taxon>Flavobacteriia</taxon>
        <taxon>Flavobacteriales</taxon>
        <taxon>Flavobacteriaceae</taxon>
        <taxon>Ulvibacter</taxon>
    </lineage>
</organism>
<dbReference type="AlphaFoldDB" id="A0A1G7JD94"/>
<dbReference type="InterPro" id="IPR037185">
    <property type="entry name" value="EmrE-like"/>
</dbReference>
<dbReference type="PANTHER" id="PTHR22911:SF79">
    <property type="entry name" value="MOBA-LIKE NTP TRANSFERASE DOMAIN-CONTAINING PROTEIN"/>
    <property type="match status" value="1"/>
</dbReference>
<keyword evidence="1" id="KW-0472">Membrane</keyword>
<evidence type="ECO:0000259" key="2">
    <source>
        <dbReference type="Pfam" id="PF00892"/>
    </source>
</evidence>
<keyword evidence="1" id="KW-1133">Transmembrane helix</keyword>